<organism evidence="8 9">
    <name type="scientific">Baekduia soli</name>
    <dbReference type="NCBI Taxonomy" id="496014"/>
    <lineage>
        <taxon>Bacteria</taxon>
        <taxon>Bacillati</taxon>
        <taxon>Actinomycetota</taxon>
        <taxon>Thermoleophilia</taxon>
        <taxon>Solirubrobacterales</taxon>
        <taxon>Baekduiaceae</taxon>
        <taxon>Baekduia</taxon>
    </lineage>
</organism>
<dbReference type="EMBL" id="CP042430">
    <property type="protein sequence ID" value="QEC50547.1"/>
    <property type="molecule type" value="Genomic_DNA"/>
</dbReference>
<dbReference type="Pfam" id="PF00067">
    <property type="entry name" value="p450"/>
    <property type="match status" value="1"/>
</dbReference>
<dbReference type="GO" id="GO:0020037">
    <property type="term" value="F:heme binding"/>
    <property type="evidence" value="ECO:0007669"/>
    <property type="project" value="InterPro"/>
</dbReference>
<dbReference type="PRINTS" id="PR00359">
    <property type="entry name" value="BP450"/>
</dbReference>
<evidence type="ECO:0000313" key="9">
    <source>
        <dbReference type="Proteomes" id="UP000321805"/>
    </source>
</evidence>
<dbReference type="GO" id="GO:0004497">
    <property type="term" value="F:monooxygenase activity"/>
    <property type="evidence" value="ECO:0007669"/>
    <property type="project" value="UniProtKB-KW"/>
</dbReference>
<evidence type="ECO:0000256" key="5">
    <source>
        <dbReference type="ARBA" id="ARBA00023004"/>
    </source>
</evidence>
<gene>
    <name evidence="8" type="ORF">FSW04_25155</name>
</gene>
<keyword evidence="2 7" id="KW-0349">Heme</keyword>
<dbReference type="InterPro" id="IPR017972">
    <property type="entry name" value="Cyt_P450_CS"/>
</dbReference>
<sequence>MSVHTSEAPVYPAMQHAECPFPLFEQLREEHPVYHVPGRDDEYLVTRHEDLVYVTSHPELFSSTPHDVPWSPGWSETMIAQDPPEHGAVRKIAQRSFTPAKINAYETVVRGIVDELIDGFIDKGEVEFCTAFANPLSLWVTSALMGLPREDASWLERLLGPFEAQGIRYHPPERQAIQDANGAVAVQYLREQVLDRIAHPGDDMISELVRNHTAATGGEPNVDYLAVESNVMLAGGLTTSGHLFASAMSLLVRHPEALAAVREDFARIPRMLEEALRLETAAQWQPRYATQDTTLGGVDIPKGACLLIVYAAANRDPARFPCPDDFDIGRPNVAKHVGWGHGAHFCLGAPLARLEGRVAFEQLFTRLQDIRAAPGRNDFTHYETVYFRAPKSLHLWFQRAGRDPFGLTAQGEHLQP</sequence>
<protein>
    <submittedName>
        <fullName evidence="8">Cytochrome P450</fullName>
    </submittedName>
</protein>
<evidence type="ECO:0000256" key="3">
    <source>
        <dbReference type="ARBA" id="ARBA00022723"/>
    </source>
</evidence>
<dbReference type="PANTHER" id="PTHR46696">
    <property type="entry name" value="P450, PUTATIVE (EUROFUNG)-RELATED"/>
    <property type="match status" value="1"/>
</dbReference>
<dbReference type="InterPro" id="IPR002397">
    <property type="entry name" value="Cyt_P450_B"/>
</dbReference>
<keyword evidence="9" id="KW-1185">Reference proteome</keyword>
<dbReference type="InterPro" id="IPR036396">
    <property type="entry name" value="Cyt_P450_sf"/>
</dbReference>
<name>A0A5B8UC30_9ACTN</name>
<keyword evidence="3 7" id="KW-0479">Metal-binding</keyword>
<keyword evidence="4 7" id="KW-0560">Oxidoreductase</keyword>
<keyword evidence="5 7" id="KW-0408">Iron</keyword>
<keyword evidence="6 7" id="KW-0503">Monooxygenase</keyword>
<dbReference type="KEGG" id="bsol:FSW04_25155"/>
<dbReference type="PANTHER" id="PTHR46696:SF1">
    <property type="entry name" value="CYTOCHROME P450 YJIB-RELATED"/>
    <property type="match status" value="1"/>
</dbReference>
<reference evidence="8 9" key="1">
    <citation type="journal article" date="2018" name="J. Microbiol.">
        <title>Baekduia soli gen. nov., sp. nov., a novel bacterium isolated from the soil of Baekdu Mountain and proposal of a novel family name, Baekduiaceae fam. nov.</title>
        <authorList>
            <person name="An D.S."/>
            <person name="Siddiqi M.Z."/>
            <person name="Kim K.H."/>
            <person name="Yu H.S."/>
            <person name="Im W.T."/>
        </authorList>
    </citation>
    <scope>NUCLEOTIDE SEQUENCE [LARGE SCALE GENOMIC DNA]</scope>
    <source>
        <strain evidence="8 9">BR7-21</strain>
    </source>
</reference>
<dbReference type="Gene3D" id="1.10.630.10">
    <property type="entry name" value="Cytochrome P450"/>
    <property type="match status" value="1"/>
</dbReference>
<dbReference type="OrthoDB" id="502624at2"/>
<proteinExistence type="inferred from homology"/>
<evidence type="ECO:0000256" key="4">
    <source>
        <dbReference type="ARBA" id="ARBA00023002"/>
    </source>
</evidence>
<evidence type="ECO:0000256" key="7">
    <source>
        <dbReference type="RuleBase" id="RU000461"/>
    </source>
</evidence>
<dbReference type="AlphaFoldDB" id="A0A5B8UC30"/>
<comment type="similarity">
    <text evidence="1 7">Belongs to the cytochrome P450 family.</text>
</comment>
<evidence type="ECO:0000313" key="8">
    <source>
        <dbReference type="EMBL" id="QEC50547.1"/>
    </source>
</evidence>
<dbReference type="RefSeq" id="WP_146923289.1">
    <property type="nucleotide sequence ID" value="NZ_CP042430.1"/>
</dbReference>
<dbReference type="GO" id="GO:0005506">
    <property type="term" value="F:iron ion binding"/>
    <property type="evidence" value="ECO:0007669"/>
    <property type="project" value="InterPro"/>
</dbReference>
<dbReference type="PROSITE" id="PS00086">
    <property type="entry name" value="CYTOCHROME_P450"/>
    <property type="match status" value="1"/>
</dbReference>
<accession>A0A5B8UC30</accession>
<evidence type="ECO:0000256" key="6">
    <source>
        <dbReference type="ARBA" id="ARBA00023033"/>
    </source>
</evidence>
<dbReference type="InterPro" id="IPR001128">
    <property type="entry name" value="Cyt_P450"/>
</dbReference>
<dbReference type="FunFam" id="1.10.630.10:FF:000018">
    <property type="entry name" value="Cytochrome P450 monooxygenase"/>
    <property type="match status" value="1"/>
</dbReference>
<evidence type="ECO:0000256" key="1">
    <source>
        <dbReference type="ARBA" id="ARBA00010617"/>
    </source>
</evidence>
<dbReference type="Proteomes" id="UP000321805">
    <property type="component" value="Chromosome"/>
</dbReference>
<evidence type="ECO:0000256" key="2">
    <source>
        <dbReference type="ARBA" id="ARBA00022617"/>
    </source>
</evidence>
<dbReference type="GO" id="GO:0016705">
    <property type="term" value="F:oxidoreductase activity, acting on paired donors, with incorporation or reduction of molecular oxygen"/>
    <property type="evidence" value="ECO:0007669"/>
    <property type="project" value="InterPro"/>
</dbReference>
<dbReference type="SUPFAM" id="SSF48264">
    <property type="entry name" value="Cytochrome P450"/>
    <property type="match status" value="1"/>
</dbReference>